<feature type="domain" description="AMP-binding enzyme C-terminal" evidence="4">
    <location>
        <begin position="115"/>
        <end position="192"/>
    </location>
</feature>
<accession>B8KSR2</accession>
<dbReference type="GO" id="GO:0031956">
    <property type="term" value="F:medium-chain fatty acid-CoA ligase activity"/>
    <property type="evidence" value="ECO:0007669"/>
    <property type="project" value="TreeGrafter"/>
</dbReference>
<protein>
    <submittedName>
        <fullName evidence="5">AMP-dependent synthetase and ligase</fullName>
    </submittedName>
</protein>
<evidence type="ECO:0000313" key="5">
    <source>
        <dbReference type="EMBL" id="EED34434.1"/>
    </source>
</evidence>
<evidence type="ECO:0000259" key="3">
    <source>
        <dbReference type="Pfam" id="PF00501"/>
    </source>
</evidence>
<evidence type="ECO:0000313" key="6">
    <source>
        <dbReference type="Proteomes" id="UP000004699"/>
    </source>
</evidence>
<gene>
    <name evidence="5" type="ORF">NOR51B_371</name>
</gene>
<keyword evidence="2 5" id="KW-0436">Ligase</keyword>
<reference evidence="6" key="1">
    <citation type="journal article" date="2013" name="BMC Microbiol.">
        <title>Taxonomy and evolution of bacteriochlorophyll a-containing members of the OM60/NOR5 clade of marine gammaproteobacteria: description of Luminiphilus syltensis gen. nov., sp. nov., reclassification of Haliea rubra as Pseudohaliea rubra gen. nov., comb. nov., and emendation of Chromatocurvus halotolerans.</title>
        <authorList>
            <person name="Spring S."/>
            <person name="Riedel T."/>
            <person name="Sproer C."/>
            <person name="Yan S."/>
            <person name="Harder J."/>
            <person name="Fuchs B.M."/>
        </authorList>
    </citation>
    <scope>NUCLEOTIDE SEQUENCE [LARGE SCALE GENOMIC DNA]</scope>
    <source>
        <strain evidence="6">NOR51-B</strain>
    </source>
</reference>
<sequence length="209" mass="22532">MYGSTETPLVTVGFPRPEDIDLAANTDGKIHNYEVIVCDDDGNDLGLEHEGELLIRGPAMMLGYADADQNSAAYDDNGFFRTGDIGKLLASGAICITDRKKDIIIRGGENLSAREIEEAIELHPAVAEVAVVAAPHQRLGEGVAAIIVSTPGATAPDLEALSQHMATLDVAKQKWPQHVEQRAELPKTASGKVQKEVLRRELKEKNISL</sequence>
<feature type="domain" description="AMP-dependent synthetase/ligase" evidence="3">
    <location>
        <begin position="1"/>
        <end position="64"/>
    </location>
</feature>
<proteinExistence type="inferred from homology"/>
<dbReference type="Pfam" id="PF00501">
    <property type="entry name" value="AMP-binding"/>
    <property type="match status" value="1"/>
</dbReference>
<comment type="similarity">
    <text evidence="1">Belongs to the ATP-dependent AMP-binding enzyme family.</text>
</comment>
<dbReference type="eggNOG" id="COG0318">
    <property type="taxonomic scope" value="Bacteria"/>
</dbReference>
<evidence type="ECO:0000259" key="4">
    <source>
        <dbReference type="Pfam" id="PF13193"/>
    </source>
</evidence>
<organism evidence="5 6">
    <name type="scientific">Luminiphilus syltensis NOR5-1B</name>
    <dbReference type="NCBI Taxonomy" id="565045"/>
    <lineage>
        <taxon>Bacteria</taxon>
        <taxon>Pseudomonadati</taxon>
        <taxon>Pseudomonadota</taxon>
        <taxon>Gammaproteobacteria</taxon>
        <taxon>Cellvibrionales</taxon>
        <taxon>Halieaceae</taxon>
        <taxon>Luminiphilus</taxon>
    </lineage>
</organism>
<dbReference type="EMBL" id="DS999411">
    <property type="protein sequence ID" value="EED34434.1"/>
    <property type="molecule type" value="Genomic_DNA"/>
</dbReference>
<dbReference type="InterPro" id="IPR025110">
    <property type="entry name" value="AMP-bd_C"/>
</dbReference>
<dbReference type="Proteomes" id="UP000004699">
    <property type="component" value="Unassembled WGS sequence"/>
</dbReference>
<dbReference type="AlphaFoldDB" id="B8KSR2"/>
<name>B8KSR2_9GAMM</name>
<dbReference type="InterPro" id="IPR000873">
    <property type="entry name" value="AMP-dep_synth/lig_dom"/>
</dbReference>
<dbReference type="Gene3D" id="3.40.50.12780">
    <property type="entry name" value="N-terminal domain of ligase-like"/>
    <property type="match status" value="1"/>
</dbReference>
<dbReference type="HOGENOM" id="CLU_000022_17_3_6"/>
<dbReference type="PANTHER" id="PTHR43201:SF5">
    <property type="entry name" value="MEDIUM-CHAIN ACYL-COA LIGASE ACSF2, MITOCHONDRIAL"/>
    <property type="match status" value="1"/>
</dbReference>
<dbReference type="SUPFAM" id="SSF56801">
    <property type="entry name" value="Acetyl-CoA synthetase-like"/>
    <property type="match status" value="1"/>
</dbReference>
<dbReference type="GO" id="GO:0006631">
    <property type="term" value="P:fatty acid metabolic process"/>
    <property type="evidence" value="ECO:0007669"/>
    <property type="project" value="TreeGrafter"/>
</dbReference>
<dbReference type="Pfam" id="PF13193">
    <property type="entry name" value="AMP-binding_C"/>
    <property type="match status" value="1"/>
</dbReference>
<dbReference type="InterPro" id="IPR045851">
    <property type="entry name" value="AMP-bd_C_sf"/>
</dbReference>
<dbReference type="PANTHER" id="PTHR43201">
    <property type="entry name" value="ACYL-COA SYNTHETASE"/>
    <property type="match status" value="1"/>
</dbReference>
<evidence type="ECO:0000256" key="1">
    <source>
        <dbReference type="ARBA" id="ARBA00006432"/>
    </source>
</evidence>
<dbReference type="Gene3D" id="3.30.300.30">
    <property type="match status" value="1"/>
</dbReference>
<dbReference type="InterPro" id="IPR042099">
    <property type="entry name" value="ANL_N_sf"/>
</dbReference>
<evidence type="ECO:0000256" key="2">
    <source>
        <dbReference type="ARBA" id="ARBA00022598"/>
    </source>
</evidence>
<dbReference type="STRING" id="565045.NOR51B_371"/>
<keyword evidence="6" id="KW-1185">Reference proteome</keyword>